<dbReference type="InterPro" id="IPR007236">
    <property type="entry name" value="SlyX"/>
</dbReference>
<dbReference type="PANTHER" id="PTHR36508:SF1">
    <property type="entry name" value="PROTEIN SLYX"/>
    <property type="match status" value="1"/>
</dbReference>
<evidence type="ECO:0000313" key="3">
    <source>
        <dbReference type="Proteomes" id="UP000622638"/>
    </source>
</evidence>
<organism evidence="2 3">
    <name type="scientific">Pseudoduganella buxea</name>
    <dbReference type="NCBI Taxonomy" id="1949069"/>
    <lineage>
        <taxon>Bacteria</taxon>
        <taxon>Pseudomonadati</taxon>
        <taxon>Pseudomonadota</taxon>
        <taxon>Betaproteobacteria</taxon>
        <taxon>Burkholderiales</taxon>
        <taxon>Oxalobacteraceae</taxon>
        <taxon>Telluria group</taxon>
        <taxon>Pseudoduganella</taxon>
    </lineage>
</organism>
<accession>A0ABQ1KE88</accession>
<dbReference type="EMBL" id="BMKG01000006">
    <property type="protein sequence ID" value="GGB96233.1"/>
    <property type="molecule type" value="Genomic_DNA"/>
</dbReference>
<keyword evidence="1" id="KW-0175">Coiled coil</keyword>
<feature type="coiled-coil region" evidence="1">
    <location>
        <begin position="29"/>
        <end position="70"/>
    </location>
</feature>
<comment type="caution">
    <text evidence="2">The sequence shown here is derived from an EMBL/GenBank/DDBJ whole genome shotgun (WGS) entry which is preliminary data.</text>
</comment>
<proteinExistence type="predicted"/>
<dbReference type="Gene3D" id="1.20.5.300">
    <property type="match status" value="1"/>
</dbReference>
<name>A0ABQ1KE88_9BURK</name>
<dbReference type="PANTHER" id="PTHR36508">
    <property type="entry name" value="PROTEIN SLYX"/>
    <property type="match status" value="1"/>
</dbReference>
<reference evidence="3" key="1">
    <citation type="journal article" date="2019" name="Int. J. Syst. Evol. Microbiol.">
        <title>The Global Catalogue of Microorganisms (GCM) 10K type strain sequencing project: providing services to taxonomists for standard genome sequencing and annotation.</title>
        <authorList>
            <consortium name="The Broad Institute Genomics Platform"/>
            <consortium name="The Broad Institute Genome Sequencing Center for Infectious Disease"/>
            <person name="Wu L."/>
            <person name="Ma J."/>
        </authorList>
    </citation>
    <scope>NUCLEOTIDE SEQUENCE [LARGE SCALE GENOMIC DNA]</scope>
    <source>
        <strain evidence="3">CGMCC 1.15931</strain>
    </source>
</reference>
<keyword evidence="3" id="KW-1185">Reference proteome</keyword>
<protein>
    <submittedName>
        <fullName evidence="2">Protein SlyX</fullName>
    </submittedName>
</protein>
<dbReference type="Pfam" id="PF04102">
    <property type="entry name" value="SlyX"/>
    <property type="match status" value="1"/>
</dbReference>
<sequence>MSREYSEERIDDVSDERSEERFIDIEIKLAHQEDLVESLNERIYEQQKQIDKLEHMLANLAERIRTTDSTQAPINERPPHY</sequence>
<gene>
    <name evidence="2" type="primary">slyX</name>
    <name evidence="2" type="ORF">GCM10011572_17780</name>
</gene>
<evidence type="ECO:0000256" key="1">
    <source>
        <dbReference type="SAM" id="Coils"/>
    </source>
</evidence>
<dbReference type="Proteomes" id="UP000622638">
    <property type="component" value="Unassembled WGS sequence"/>
</dbReference>
<dbReference type="RefSeq" id="WP_229427694.1">
    <property type="nucleotide sequence ID" value="NZ_BMKG01000006.1"/>
</dbReference>
<evidence type="ECO:0000313" key="2">
    <source>
        <dbReference type="EMBL" id="GGB96233.1"/>
    </source>
</evidence>